<comment type="caution">
    <text evidence="3">The sequence shown here is derived from an EMBL/GenBank/DDBJ whole genome shotgun (WGS) entry which is preliminary data.</text>
</comment>
<feature type="compositionally biased region" description="Polar residues" evidence="1">
    <location>
        <begin position="71"/>
        <end position="83"/>
    </location>
</feature>
<dbReference type="OrthoDB" id="3477286at2759"/>
<dbReference type="InterPro" id="IPR052895">
    <property type="entry name" value="HetReg/Transcr_Mod"/>
</dbReference>
<feature type="domain" description="Heterokaryon incompatibility" evidence="2">
    <location>
        <begin position="133"/>
        <end position="279"/>
    </location>
</feature>
<proteinExistence type="predicted"/>
<protein>
    <submittedName>
        <fullName evidence="3">HET-domain-containing protein</fullName>
    </submittedName>
</protein>
<dbReference type="Proteomes" id="UP000799772">
    <property type="component" value="Unassembled WGS sequence"/>
</dbReference>
<dbReference type="PANTHER" id="PTHR24148">
    <property type="entry name" value="ANKYRIN REPEAT DOMAIN-CONTAINING PROTEIN 39 HOMOLOG-RELATED"/>
    <property type="match status" value="1"/>
</dbReference>
<dbReference type="AlphaFoldDB" id="A0A9P4ILM3"/>
<gene>
    <name evidence="3" type="ORF">NA57DRAFT_50674</name>
</gene>
<evidence type="ECO:0000313" key="4">
    <source>
        <dbReference type="Proteomes" id="UP000799772"/>
    </source>
</evidence>
<evidence type="ECO:0000313" key="3">
    <source>
        <dbReference type="EMBL" id="KAF2103806.1"/>
    </source>
</evidence>
<sequence>MISPPPSGSDRHFSPVAASTIERRRKRVKEQEELVRHGVLSNDSSSEERPSKRSKVSNIRLDTIPEKLISTGASTPATEPSPTKSHHQDKESKKRYQYTRLPPGAIRLLVVHPGSDPTDLDCSLVVRANDQPYEALSYVWGDRKRSATIRIRRKDGGSDTLRVTPNLLAALLKLRYQDDPRYFWVDAVCIDQQDHMERNHQVPLMAKIYNDATKVCVWLGEPREKEDDSGCLAMSLIKVIRLLKDFNHVVEMGTTCEQWVAFINLMTREWFSRRWVVQEIALAREATLHCGDIETEIPWPHFADAVALFEQMAPRVRQKFKEANKYGNHPNYIGEVSSLSASKLVNAVKDFVRISRKADGSLKLEKGSSLEALVSRMTPFKASRAHDIIYAVLSLANDVPGACAKLELSKSKADLPDDVPMQAGEAQEAHKMTKQDREVALRVAQKFHIEKFPIDYKKPFYEACIDFLDFITKKSKSLDMLCRPWAPVDEEKNLPSFILTSKQAAYGVRSDGYSDRKHADVLVGMPGKKIYNASGSYPGEWTFSRDVDRQFMTAKGFILDSVKETLDAAVAGVIPDEWTSFGGWKSLKQAPADEFWRTMVADRDEQGRDPQVYYQTACHQTFREKVEHGDLATEQVIERVNSSVMESYIKRVQSVIWGRKLTRTKRYDLLGLAPSKPVATRKGDLICILGGCSVPVVLRRKKLGDGETGKRHYQFIGECYIHNMMMGGAFDIKNASKGKYHQYRTFEIR</sequence>
<reference evidence="3" key="1">
    <citation type="journal article" date="2020" name="Stud. Mycol.">
        <title>101 Dothideomycetes genomes: a test case for predicting lifestyles and emergence of pathogens.</title>
        <authorList>
            <person name="Haridas S."/>
            <person name="Albert R."/>
            <person name="Binder M."/>
            <person name="Bloem J."/>
            <person name="Labutti K."/>
            <person name="Salamov A."/>
            <person name="Andreopoulos B."/>
            <person name="Baker S."/>
            <person name="Barry K."/>
            <person name="Bills G."/>
            <person name="Bluhm B."/>
            <person name="Cannon C."/>
            <person name="Castanera R."/>
            <person name="Culley D."/>
            <person name="Daum C."/>
            <person name="Ezra D."/>
            <person name="Gonzalez J."/>
            <person name="Henrissat B."/>
            <person name="Kuo A."/>
            <person name="Liang C."/>
            <person name="Lipzen A."/>
            <person name="Lutzoni F."/>
            <person name="Magnuson J."/>
            <person name="Mondo S."/>
            <person name="Nolan M."/>
            <person name="Ohm R."/>
            <person name="Pangilinan J."/>
            <person name="Park H.-J."/>
            <person name="Ramirez L."/>
            <person name="Alfaro M."/>
            <person name="Sun H."/>
            <person name="Tritt A."/>
            <person name="Yoshinaga Y."/>
            <person name="Zwiers L.-H."/>
            <person name="Turgeon B."/>
            <person name="Goodwin S."/>
            <person name="Spatafora J."/>
            <person name="Crous P."/>
            <person name="Grigoriev I."/>
        </authorList>
    </citation>
    <scope>NUCLEOTIDE SEQUENCE</scope>
    <source>
        <strain evidence="3">CBS 133067</strain>
    </source>
</reference>
<feature type="region of interest" description="Disordered" evidence="1">
    <location>
        <begin position="1"/>
        <end position="96"/>
    </location>
</feature>
<evidence type="ECO:0000256" key="1">
    <source>
        <dbReference type="SAM" id="MobiDB-lite"/>
    </source>
</evidence>
<name>A0A9P4ILM3_9PEZI</name>
<accession>A0A9P4ILM3</accession>
<keyword evidence="4" id="KW-1185">Reference proteome</keyword>
<dbReference type="InterPro" id="IPR010730">
    <property type="entry name" value="HET"/>
</dbReference>
<evidence type="ECO:0000259" key="2">
    <source>
        <dbReference type="Pfam" id="PF06985"/>
    </source>
</evidence>
<organism evidence="3 4">
    <name type="scientific">Rhizodiscina lignyota</name>
    <dbReference type="NCBI Taxonomy" id="1504668"/>
    <lineage>
        <taxon>Eukaryota</taxon>
        <taxon>Fungi</taxon>
        <taxon>Dikarya</taxon>
        <taxon>Ascomycota</taxon>
        <taxon>Pezizomycotina</taxon>
        <taxon>Dothideomycetes</taxon>
        <taxon>Pleosporomycetidae</taxon>
        <taxon>Aulographales</taxon>
        <taxon>Rhizodiscinaceae</taxon>
        <taxon>Rhizodiscina</taxon>
    </lineage>
</organism>
<dbReference type="PANTHER" id="PTHR24148:SF64">
    <property type="entry name" value="HETEROKARYON INCOMPATIBILITY DOMAIN-CONTAINING PROTEIN"/>
    <property type="match status" value="1"/>
</dbReference>
<dbReference type="Pfam" id="PF06985">
    <property type="entry name" value="HET"/>
    <property type="match status" value="1"/>
</dbReference>
<dbReference type="EMBL" id="ML978121">
    <property type="protein sequence ID" value="KAF2103806.1"/>
    <property type="molecule type" value="Genomic_DNA"/>
</dbReference>